<proteinExistence type="predicted"/>
<sequence>MNSDSIYDMSSMTAQLPSKKSHESPPDFLSLTDDDSPGCALKKKKLAGRRGCRGTTRAGRSRSRACRRCSASRTCRRRTTPTSRRSRRTRATARCEGWGRPPSLPPIPARISTSSPPTGSWRSRSMSTRTDTISSRAEH</sequence>
<dbReference type="EMBL" id="BQKI01000071">
    <property type="protein sequence ID" value="GJN14985.1"/>
    <property type="molecule type" value="Genomic_DNA"/>
</dbReference>
<evidence type="ECO:0000256" key="1">
    <source>
        <dbReference type="SAM" id="MobiDB-lite"/>
    </source>
</evidence>
<accession>A0AAV5DXR6</accession>
<feature type="compositionally biased region" description="Basic residues" evidence="1">
    <location>
        <begin position="41"/>
        <end position="52"/>
    </location>
</feature>
<organism evidence="2 3">
    <name type="scientific">Eleusine coracana subsp. coracana</name>
    <dbReference type="NCBI Taxonomy" id="191504"/>
    <lineage>
        <taxon>Eukaryota</taxon>
        <taxon>Viridiplantae</taxon>
        <taxon>Streptophyta</taxon>
        <taxon>Embryophyta</taxon>
        <taxon>Tracheophyta</taxon>
        <taxon>Spermatophyta</taxon>
        <taxon>Magnoliopsida</taxon>
        <taxon>Liliopsida</taxon>
        <taxon>Poales</taxon>
        <taxon>Poaceae</taxon>
        <taxon>PACMAD clade</taxon>
        <taxon>Chloridoideae</taxon>
        <taxon>Cynodonteae</taxon>
        <taxon>Eleusininae</taxon>
        <taxon>Eleusine</taxon>
    </lineage>
</organism>
<name>A0AAV5DXR6_ELECO</name>
<feature type="compositionally biased region" description="Polar residues" evidence="1">
    <location>
        <begin position="1"/>
        <end position="18"/>
    </location>
</feature>
<feature type="region of interest" description="Disordered" evidence="1">
    <location>
        <begin position="1"/>
        <end position="139"/>
    </location>
</feature>
<feature type="compositionally biased region" description="Polar residues" evidence="1">
    <location>
        <begin position="111"/>
        <end position="139"/>
    </location>
</feature>
<keyword evidence="3" id="KW-1185">Reference proteome</keyword>
<reference evidence="2" key="1">
    <citation type="journal article" date="2018" name="DNA Res.">
        <title>Multiple hybrid de novo genome assembly of finger millet, an orphan allotetraploid crop.</title>
        <authorList>
            <person name="Hatakeyama M."/>
            <person name="Aluri S."/>
            <person name="Balachadran M.T."/>
            <person name="Sivarajan S.R."/>
            <person name="Patrignani A."/>
            <person name="Gruter S."/>
            <person name="Poveda L."/>
            <person name="Shimizu-Inatsugi R."/>
            <person name="Baeten J."/>
            <person name="Francoijs K.J."/>
            <person name="Nataraja K.N."/>
            <person name="Reddy Y.A.N."/>
            <person name="Phadnis S."/>
            <person name="Ravikumar R.L."/>
            <person name="Schlapbach R."/>
            <person name="Sreeman S.M."/>
            <person name="Shimizu K.K."/>
        </authorList>
    </citation>
    <scope>NUCLEOTIDE SEQUENCE</scope>
</reference>
<dbReference type="AlphaFoldDB" id="A0AAV5DXR6"/>
<evidence type="ECO:0000313" key="2">
    <source>
        <dbReference type="EMBL" id="GJN14985.1"/>
    </source>
</evidence>
<feature type="compositionally biased region" description="Basic residues" evidence="1">
    <location>
        <begin position="74"/>
        <end position="91"/>
    </location>
</feature>
<reference evidence="2" key="2">
    <citation type="submission" date="2021-12" db="EMBL/GenBank/DDBJ databases">
        <title>Resequencing data analysis of finger millet.</title>
        <authorList>
            <person name="Hatakeyama M."/>
            <person name="Aluri S."/>
            <person name="Balachadran M.T."/>
            <person name="Sivarajan S.R."/>
            <person name="Poveda L."/>
            <person name="Shimizu-Inatsugi R."/>
            <person name="Schlapbach R."/>
            <person name="Sreeman S.M."/>
            <person name="Shimizu K.K."/>
        </authorList>
    </citation>
    <scope>NUCLEOTIDE SEQUENCE</scope>
</reference>
<protein>
    <submittedName>
        <fullName evidence="2">Uncharacterized protein</fullName>
    </submittedName>
</protein>
<evidence type="ECO:0000313" key="3">
    <source>
        <dbReference type="Proteomes" id="UP001054889"/>
    </source>
</evidence>
<dbReference type="Proteomes" id="UP001054889">
    <property type="component" value="Unassembled WGS sequence"/>
</dbReference>
<gene>
    <name evidence="2" type="primary">gb01868</name>
    <name evidence="2" type="ORF">PR202_gb01868</name>
</gene>
<comment type="caution">
    <text evidence="2">The sequence shown here is derived from an EMBL/GenBank/DDBJ whole genome shotgun (WGS) entry which is preliminary data.</text>
</comment>